<gene>
    <name evidence="1" type="ORF">T01_712</name>
</gene>
<dbReference type="OrthoDB" id="5920719at2759"/>
<sequence length="73" mass="8409">MSKQLKSATFQLIILAAIFYRALRLSIAFQFAFLNDELCQIYCNKKYGSTLYCDIIYLSIKAISKKSNDTILE</sequence>
<name>A0A0V1BZ24_TRISP</name>
<reference evidence="1 2" key="1">
    <citation type="submission" date="2015-01" db="EMBL/GenBank/DDBJ databases">
        <title>Evolution of Trichinella species and genotypes.</title>
        <authorList>
            <person name="Korhonen P.K."/>
            <person name="Edoardo P."/>
            <person name="Giuseppe L.R."/>
            <person name="Gasser R.B."/>
        </authorList>
    </citation>
    <scope>NUCLEOTIDE SEQUENCE [LARGE SCALE GENOMIC DNA]</scope>
    <source>
        <strain evidence="1">ISS3</strain>
    </source>
</reference>
<evidence type="ECO:0000313" key="1">
    <source>
        <dbReference type="EMBL" id="KRY42324.1"/>
    </source>
</evidence>
<organism evidence="1 2">
    <name type="scientific">Trichinella spiralis</name>
    <name type="common">Trichina worm</name>
    <dbReference type="NCBI Taxonomy" id="6334"/>
    <lineage>
        <taxon>Eukaryota</taxon>
        <taxon>Metazoa</taxon>
        <taxon>Ecdysozoa</taxon>
        <taxon>Nematoda</taxon>
        <taxon>Enoplea</taxon>
        <taxon>Dorylaimia</taxon>
        <taxon>Trichinellida</taxon>
        <taxon>Trichinellidae</taxon>
        <taxon>Trichinella</taxon>
    </lineage>
</organism>
<proteinExistence type="predicted"/>
<comment type="caution">
    <text evidence="1">The sequence shown here is derived from an EMBL/GenBank/DDBJ whole genome shotgun (WGS) entry which is preliminary data.</text>
</comment>
<evidence type="ECO:0000313" key="2">
    <source>
        <dbReference type="Proteomes" id="UP000054776"/>
    </source>
</evidence>
<accession>A0A0V1BZ24</accession>
<dbReference type="EMBL" id="JYDH01000004">
    <property type="protein sequence ID" value="KRY42324.1"/>
    <property type="molecule type" value="Genomic_DNA"/>
</dbReference>
<dbReference type="Proteomes" id="UP000054776">
    <property type="component" value="Unassembled WGS sequence"/>
</dbReference>
<protein>
    <submittedName>
        <fullName evidence="1">Uncharacterized protein</fullName>
    </submittedName>
</protein>
<keyword evidence="2" id="KW-1185">Reference proteome</keyword>
<dbReference type="AlphaFoldDB" id="A0A0V1BZ24"/>
<dbReference type="InParanoid" id="A0A0V1BZ24"/>